<organism evidence="1 2">
    <name type="scientific">Hafnia paralvei</name>
    <dbReference type="NCBI Taxonomy" id="546367"/>
    <lineage>
        <taxon>Bacteria</taxon>
        <taxon>Pseudomonadati</taxon>
        <taxon>Pseudomonadota</taxon>
        <taxon>Gammaproteobacteria</taxon>
        <taxon>Enterobacterales</taxon>
        <taxon>Hafniaceae</taxon>
        <taxon>Hafnia</taxon>
    </lineage>
</organism>
<dbReference type="InterPro" id="IPR013396">
    <property type="entry name" value="CRISPR-assoc_prot_Csy4"/>
</dbReference>
<reference evidence="1 2" key="1">
    <citation type="submission" date="2017-08" db="EMBL/GenBank/DDBJ databases">
        <title>Draft Genome Sequence of Hafnia alvei CITHA-6 Isolated from Raw Bovine Milk.</title>
        <authorList>
            <person name="Culligan E.P."/>
            <person name="Mcsweeney A."/>
            <person name="O'Doherty C."/>
            <person name="Gleeson E."/>
            <person name="O'Riordan D."/>
            <person name="Sleator R.D."/>
        </authorList>
    </citation>
    <scope>NUCLEOTIDE SEQUENCE [LARGE SCALE GENOMIC DNA]</scope>
    <source>
        <strain evidence="1 2">CITHA-6</strain>
    </source>
</reference>
<dbReference type="Proteomes" id="UP000218796">
    <property type="component" value="Unassembled WGS sequence"/>
</dbReference>
<dbReference type="RefSeq" id="WP_039187562.1">
    <property type="nucleotide sequence ID" value="NZ_CATYOV010000023.1"/>
</dbReference>
<dbReference type="OrthoDB" id="259831at2"/>
<evidence type="ECO:0000313" key="1">
    <source>
        <dbReference type="EMBL" id="PAV97245.1"/>
    </source>
</evidence>
<dbReference type="AlphaFoldDB" id="A0A2A2MER5"/>
<protein>
    <submittedName>
        <fullName evidence="1">Type I-F CRISPR-associated endoribonuclease Cas6/Csy4</fullName>
    </submittedName>
</protein>
<evidence type="ECO:0000313" key="2">
    <source>
        <dbReference type="Proteomes" id="UP000218796"/>
    </source>
</evidence>
<gene>
    <name evidence="1" type="primary">cas6f</name>
    <name evidence="1" type="ORF">CJD50_06185</name>
</gene>
<accession>A0A2A2MER5</accession>
<dbReference type="Gene3D" id="3.30.70.2540">
    <property type="entry name" value="CRISPR-associated endoribonuclease Cas6/Csy4"/>
    <property type="match status" value="1"/>
</dbReference>
<dbReference type="InterPro" id="IPR042564">
    <property type="entry name" value="CRISPR-Cas6/Csy4_sf"/>
</dbReference>
<dbReference type="GO" id="GO:0004519">
    <property type="term" value="F:endonuclease activity"/>
    <property type="evidence" value="ECO:0007669"/>
    <property type="project" value="InterPro"/>
</dbReference>
<dbReference type="NCBIfam" id="TIGR02563">
    <property type="entry name" value="cas_Csy4"/>
    <property type="match status" value="1"/>
</dbReference>
<name>A0A2A2MER5_9GAMM</name>
<sequence length="184" mass="20642">MNFYQDIRVLEDPEFSEPMLMAALFAKLHRVLGAQANGAVGVSFPRAGKMLGDTLRLHGSQDALQALQATPWLKGLRDYTQCSDIQRIPENVMHCTVSRVQVKSSAERLRRRSVKKGWLTEEQAREQILDANEQRTSLPFISLKSLSTGQMFPLFIRQGKAQSHPQTGTFSSYGLSSTATVPWF</sequence>
<dbReference type="Pfam" id="PF09618">
    <property type="entry name" value="Cas_Csy4"/>
    <property type="match status" value="1"/>
</dbReference>
<proteinExistence type="predicted"/>
<keyword evidence="2" id="KW-1185">Reference proteome</keyword>
<dbReference type="CDD" id="cd09739">
    <property type="entry name" value="Cas6_I-F"/>
    <property type="match status" value="1"/>
</dbReference>
<dbReference type="EMBL" id="NQMS01000002">
    <property type="protein sequence ID" value="PAV97245.1"/>
    <property type="molecule type" value="Genomic_DNA"/>
</dbReference>
<comment type="caution">
    <text evidence="1">The sequence shown here is derived from an EMBL/GenBank/DDBJ whole genome shotgun (WGS) entry which is preliminary data.</text>
</comment>
<dbReference type="GO" id="GO:0043571">
    <property type="term" value="P:maintenance of CRISPR repeat elements"/>
    <property type="evidence" value="ECO:0007669"/>
    <property type="project" value="InterPro"/>
</dbReference>